<name>A0ABP5ZPG1_9ACTN</name>
<dbReference type="EMBL" id="BAAATL010000032">
    <property type="protein sequence ID" value="GAA2502256.1"/>
    <property type="molecule type" value="Genomic_DNA"/>
</dbReference>
<comment type="caution">
    <text evidence="1">The sequence shown here is derived from an EMBL/GenBank/DDBJ whole genome shotgun (WGS) entry which is preliminary data.</text>
</comment>
<evidence type="ECO:0000313" key="2">
    <source>
        <dbReference type="Proteomes" id="UP001501721"/>
    </source>
</evidence>
<keyword evidence="2" id="KW-1185">Reference proteome</keyword>
<sequence>MKHVTAVWQDHGFFLDPRAYLAELPKIRAELPSGARDFACDHGHDDIPGAPAV</sequence>
<dbReference type="Proteomes" id="UP001501721">
    <property type="component" value="Unassembled WGS sequence"/>
</dbReference>
<dbReference type="RefSeq" id="WP_346076912.1">
    <property type="nucleotide sequence ID" value="NZ_BAAATL010000032.1"/>
</dbReference>
<evidence type="ECO:0000313" key="1">
    <source>
        <dbReference type="EMBL" id="GAA2502256.1"/>
    </source>
</evidence>
<gene>
    <name evidence="1" type="ORF">GCM10010422_59630</name>
</gene>
<accession>A0ABP5ZPG1</accession>
<protein>
    <submittedName>
        <fullName evidence="1">Uncharacterized protein</fullName>
    </submittedName>
</protein>
<proteinExistence type="predicted"/>
<reference evidence="2" key="1">
    <citation type="journal article" date="2019" name="Int. J. Syst. Evol. Microbiol.">
        <title>The Global Catalogue of Microorganisms (GCM) 10K type strain sequencing project: providing services to taxonomists for standard genome sequencing and annotation.</title>
        <authorList>
            <consortium name="The Broad Institute Genomics Platform"/>
            <consortium name="The Broad Institute Genome Sequencing Center for Infectious Disease"/>
            <person name="Wu L."/>
            <person name="Ma J."/>
        </authorList>
    </citation>
    <scope>NUCLEOTIDE SEQUENCE [LARGE SCALE GENOMIC DNA]</scope>
    <source>
        <strain evidence="2">JCM 6923</strain>
    </source>
</reference>
<organism evidence="1 2">
    <name type="scientific">Streptomyces graminearus</name>
    <dbReference type="NCBI Taxonomy" id="284030"/>
    <lineage>
        <taxon>Bacteria</taxon>
        <taxon>Bacillati</taxon>
        <taxon>Actinomycetota</taxon>
        <taxon>Actinomycetes</taxon>
        <taxon>Kitasatosporales</taxon>
        <taxon>Streptomycetaceae</taxon>
        <taxon>Streptomyces</taxon>
    </lineage>
</organism>